<feature type="region of interest" description="Disordered" evidence="1">
    <location>
        <begin position="54"/>
        <end position="91"/>
    </location>
</feature>
<reference evidence="2 3" key="1">
    <citation type="submission" date="2016-07" db="EMBL/GenBank/DDBJ databases">
        <title>Pervasive Adenine N6-methylation of Active Genes in Fungi.</title>
        <authorList>
            <consortium name="DOE Joint Genome Institute"/>
            <person name="Mondo S.J."/>
            <person name="Dannebaum R.O."/>
            <person name="Kuo R.C."/>
            <person name="Labutti K."/>
            <person name="Haridas S."/>
            <person name="Kuo A."/>
            <person name="Salamov A."/>
            <person name="Ahrendt S.R."/>
            <person name="Lipzen A."/>
            <person name="Sullivan W."/>
            <person name="Andreopoulos W.B."/>
            <person name="Clum A."/>
            <person name="Lindquist E."/>
            <person name="Daum C."/>
            <person name="Ramamoorthy G.K."/>
            <person name="Gryganskyi A."/>
            <person name="Culley D."/>
            <person name="Magnuson J.K."/>
            <person name="James T.Y."/>
            <person name="O'Malley M.A."/>
            <person name="Stajich J.E."/>
            <person name="Spatafora J.W."/>
            <person name="Visel A."/>
            <person name="Grigoriev I.V."/>
        </authorList>
    </citation>
    <scope>NUCLEOTIDE SEQUENCE [LARGE SCALE GENOMIC DNA]</scope>
    <source>
        <strain evidence="2 3">NRRL 3301</strain>
    </source>
</reference>
<comment type="caution">
    <text evidence="2">The sequence shown here is derived from an EMBL/GenBank/DDBJ whole genome shotgun (WGS) entry which is preliminary data.</text>
</comment>
<dbReference type="Proteomes" id="UP000242146">
    <property type="component" value="Unassembled WGS sequence"/>
</dbReference>
<dbReference type="EMBL" id="MCGT01000017">
    <property type="protein sequence ID" value="ORX52676.1"/>
    <property type="molecule type" value="Genomic_DNA"/>
</dbReference>
<dbReference type="AlphaFoldDB" id="A0A1X2GFJ1"/>
<evidence type="ECO:0000256" key="1">
    <source>
        <dbReference type="SAM" id="MobiDB-lite"/>
    </source>
</evidence>
<sequence>MPASATEATRLSSPHCQKTRLNPQHQDVFKEKSRCHGWLHEQWTNLMVDPTSPIDRAHGWHRPMPHFPTQGARSTSSNNSGVSAEEVGVPT</sequence>
<gene>
    <name evidence="2" type="ORF">DM01DRAFT_1408012</name>
</gene>
<feature type="region of interest" description="Disordered" evidence="1">
    <location>
        <begin position="1"/>
        <end position="21"/>
    </location>
</feature>
<organism evidence="2 3">
    <name type="scientific">Hesseltinella vesiculosa</name>
    <dbReference type="NCBI Taxonomy" id="101127"/>
    <lineage>
        <taxon>Eukaryota</taxon>
        <taxon>Fungi</taxon>
        <taxon>Fungi incertae sedis</taxon>
        <taxon>Mucoromycota</taxon>
        <taxon>Mucoromycotina</taxon>
        <taxon>Mucoromycetes</taxon>
        <taxon>Mucorales</taxon>
        <taxon>Cunninghamellaceae</taxon>
        <taxon>Hesseltinella</taxon>
    </lineage>
</organism>
<name>A0A1X2GFJ1_9FUNG</name>
<protein>
    <submittedName>
        <fullName evidence="2">Uncharacterized protein</fullName>
    </submittedName>
</protein>
<proteinExistence type="predicted"/>
<accession>A0A1X2GFJ1</accession>
<feature type="compositionally biased region" description="Polar residues" evidence="1">
    <location>
        <begin position="71"/>
        <end position="82"/>
    </location>
</feature>
<keyword evidence="3" id="KW-1185">Reference proteome</keyword>
<evidence type="ECO:0000313" key="3">
    <source>
        <dbReference type="Proteomes" id="UP000242146"/>
    </source>
</evidence>
<evidence type="ECO:0000313" key="2">
    <source>
        <dbReference type="EMBL" id="ORX52676.1"/>
    </source>
</evidence>